<accession>A0A0W0D802</accession>
<dbReference type="VEuPathDB" id="FungiDB:GW608_M02321"/>
<dbReference type="Pfam" id="PF07767">
    <property type="entry name" value="Nop53"/>
    <property type="match status" value="1"/>
</dbReference>
<dbReference type="AlphaFoldDB" id="A0A0W0D802"/>
<dbReference type="GO" id="GO:0000027">
    <property type="term" value="P:ribosomal large subunit assembly"/>
    <property type="evidence" value="ECO:0007669"/>
    <property type="project" value="UniProtKB-UniRule"/>
</dbReference>
<feature type="compositionally biased region" description="Acidic residues" evidence="6">
    <location>
        <begin position="267"/>
        <end position="293"/>
    </location>
</feature>
<feature type="compositionally biased region" description="Basic and acidic residues" evidence="6">
    <location>
        <begin position="352"/>
        <end position="364"/>
    </location>
</feature>
<dbReference type="GO" id="GO:0005730">
    <property type="term" value="C:nucleolus"/>
    <property type="evidence" value="ECO:0007669"/>
    <property type="project" value="UniProtKB-SubCell"/>
</dbReference>
<protein>
    <recommendedName>
        <fullName evidence="2 5">Ribosome biogenesis protein NOP53</fullName>
    </recommendedName>
</protein>
<dbReference type="GO" id="GO:0000055">
    <property type="term" value="P:ribosomal large subunit export from nucleus"/>
    <property type="evidence" value="ECO:0007669"/>
    <property type="project" value="EnsemblFungi"/>
</dbReference>
<evidence type="ECO:0000256" key="2">
    <source>
        <dbReference type="ARBA" id="ARBA00018339"/>
    </source>
</evidence>
<dbReference type="InterPro" id="IPR011687">
    <property type="entry name" value="Nop53/GLTSCR2"/>
</dbReference>
<dbReference type="EMBL" id="LLZZ01000106">
    <property type="protein sequence ID" value="KTB07957.1"/>
    <property type="molecule type" value="Genomic_DNA"/>
</dbReference>
<evidence type="ECO:0000313" key="8">
    <source>
        <dbReference type="Proteomes" id="UP000054886"/>
    </source>
</evidence>
<dbReference type="GO" id="GO:0008097">
    <property type="term" value="F:5S rRNA binding"/>
    <property type="evidence" value="ECO:0007669"/>
    <property type="project" value="TreeGrafter"/>
</dbReference>
<dbReference type="OrthoDB" id="5072at2759"/>
<evidence type="ECO:0000256" key="3">
    <source>
        <dbReference type="ARBA" id="ARBA00022517"/>
    </source>
</evidence>
<feature type="compositionally biased region" description="Basic and acidic residues" evidence="6">
    <location>
        <begin position="107"/>
        <end position="121"/>
    </location>
</feature>
<name>A0A0W0D802_CANGB</name>
<feature type="region of interest" description="Disordered" evidence="6">
    <location>
        <begin position="101"/>
        <end position="121"/>
    </location>
</feature>
<dbReference type="GO" id="GO:0005654">
    <property type="term" value="C:nucleoplasm"/>
    <property type="evidence" value="ECO:0007669"/>
    <property type="project" value="UniProtKB-SubCell"/>
</dbReference>
<feature type="region of interest" description="Disordered" evidence="6">
    <location>
        <begin position="264"/>
        <end position="329"/>
    </location>
</feature>
<dbReference type="VEuPathDB" id="FungiDB:B1J91_M02409g"/>
<dbReference type="GO" id="GO:0000460">
    <property type="term" value="P:maturation of 5.8S rRNA"/>
    <property type="evidence" value="ECO:0007669"/>
    <property type="project" value="EnsemblFungi"/>
</dbReference>
<organism evidence="7 8">
    <name type="scientific">Candida glabrata</name>
    <name type="common">Yeast</name>
    <name type="synonym">Torulopsis glabrata</name>
    <dbReference type="NCBI Taxonomy" id="5478"/>
    <lineage>
        <taxon>Eukaryota</taxon>
        <taxon>Fungi</taxon>
        <taxon>Dikarya</taxon>
        <taxon>Ascomycota</taxon>
        <taxon>Saccharomycotina</taxon>
        <taxon>Saccharomycetes</taxon>
        <taxon>Saccharomycetales</taxon>
        <taxon>Saccharomycetaceae</taxon>
        <taxon>Nakaseomyces</taxon>
    </lineage>
</organism>
<feature type="compositionally biased region" description="Basic residues" evidence="6">
    <location>
        <begin position="308"/>
        <end position="321"/>
    </location>
</feature>
<gene>
    <name evidence="7" type="ORF">AO440_003961</name>
</gene>
<dbReference type="PIRSF" id="PIRSF017302">
    <property type="entry name" value="Gltscr2"/>
    <property type="match status" value="1"/>
</dbReference>
<comment type="function">
    <text evidence="5">May play a role in ribosome biogenesis.</text>
</comment>
<dbReference type="VEuPathDB" id="FungiDB:CAGL0M02409g"/>
<comment type="subcellular location">
    <subcellularLocation>
        <location evidence="5">Nucleus</location>
        <location evidence="5">Nucleolus</location>
    </subcellularLocation>
    <subcellularLocation>
        <location evidence="5">Nucleus</location>
        <location evidence="5">Nucleoplasm</location>
    </subcellularLocation>
</comment>
<evidence type="ECO:0000256" key="6">
    <source>
        <dbReference type="SAM" id="MobiDB-lite"/>
    </source>
</evidence>
<dbReference type="GO" id="GO:0000463">
    <property type="term" value="P:maturation of LSU-rRNA from tricistronic rRNA transcript (SSU-rRNA, 5.8S rRNA, LSU-rRNA)"/>
    <property type="evidence" value="ECO:0007669"/>
    <property type="project" value="EnsemblFungi"/>
</dbReference>
<evidence type="ECO:0000256" key="4">
    <source>
        <dbReference type="ARBA" id="ARBA00023242"/>
    </source>
</evidence>
<feature type="region of interest" description="Disordered" evidence="6">
    <location>
        <begin position="1"/>
        <end position="22"/>
    </location>
</feature>
<comment type="caution">
    <text evidence="7">The sequence shown here is derived from an EMBL/GenBank/DDBJ whole genome shotgun (WGS) entry which is preliminary data.</text>
</comment>
<proteinExistence type="inferred from homology"/>
<sequence length="447" mass="51990">MAPLKVNERPAQYKQSSRKGKKAWRKNIDLTDIEKSIETQKDLEITHGTSDLASLQDTALFQVDEEGDIDLKKALIKRKQIKKNLKSKEILDSIKTASKIKSVIHPRHQEHQTKEGGKVQGVSKKELKKLLSLAGKIQGESKLKNRSDKDGLVKSAAADLWNEEESNKVKLPSGIEFKKKRDEIPEELIKYSTTSWSIAEVKPKTLEHKPVKVAEYEDLPHAGKSYNPDSKHWNSLISKEYESEKKREDARNKIQEYQAKIQRLMEVLDDKEEESSSEEDEEDEEDETEENTESADVTLGLSINPVVKNKKKTKYQKNKAKRHEEKVKMHKEIKELKQQIKELEKIEEIEQEVEKRHEEKDKKVKKEKKNKKGKLGTKYHILNEGLEVKFKDELSDSLRKVRPEGSLLYDTVRKLQSSGKVEARIPRTKGRRYKQKITEKWTYKDFK</sequence>
<reference evidence="7 8" key="1">
    <citation type="submission" date="2015-10" db="EMBL/GenBank/DDBJ databases">
        <title>Draft genomes sequences of Candida glabrata isolates 1A, 1B, 2A, 2B, 3A and 3B.</title>
        <authorList>
            <person name="Haavelsrud O.E."/>
            <person name="Gaustad P."/>
        </authorList>
    </citation>
    <scope>NUCLEOTIDE SEQUENCE [LARGE SCALE GENOMIC DNA]</scope>
    <source>
        <strain evidence="7">910700640</strain>
    </source>
</reference>
<evidence type="ECO:0000256" key="5">
    <source>
        <dbReference type="PIRNR" id="PIRNR017302"/>
    </source>
</evidence>
<dbReference type="PANTHER" id="PTHR14211">
    <property type="entry name" value="GLIOMA SUPPRESSOR CANDIDATE REGION GENE 2"/>
    <property type="match status" value="1"/>
</dbReference>
<dbReference type="PANTHER" id="PTHR14211:SF7">
    <property type="entry name" value="RIBOSOME BIOGENESIS PROTEIN NOP53"/>
    <property type="match status" value="1"/>
</dbReference>
<feature type="region of interest" description="Disordered" evidence="6">
    <location>
        <begin position="352"/>
        <end position="373"/>
    </location>
</feature>
<comment type="similarity">
    <text evidence="1 5">Belongs to the NOP53 family.</text>
</comment>
<dbReference type="GO" id="GO:0000176">
    <property type="term" value="C:nuclear exosome (RNase complex)"/>
    <property type="evidence" value="ECO:0007669"/>
    <property type="project" value="EnsemblFungi"/>
</dbReference>
<dbReference type="Proteomes" id="UP000054886">
    <property type="component" value="Unassembled WGS sequence"/>
</dbReference>
<keyword evidence="3 5" id="KW-0690">Ribosome biogenesis</keyword>
<dbReference type="VEuPathDB" id="FungiDB:GWK60_M02321"/>
<keyword evidence="4 5" id="KW-0539">Nucleus</keyword>
<evidence type="ECO:0000256" key="1">
    <source>
        <dbReference type="ARBA" id="ARBA00008838"/>
    </source>
</evidence>
<evidence type="ECO:0000313" key="7">
    <source>
        <dbReference type="EMBL" id="KTB07957.1"/>
    </source>
</evidence>
<dbReference type="VEuPathDB" id="FungiDB:GVI51_M02321"/>